<accession>A0A9P6W165</accession>
<dbReference type="EMBL" id="PUHQ01000032">
    <property type="protein sequence ID" value="KAG0661732.1"/>
    <property type="molecule type" value="Genomic_DNA"/>
</dbReference>
<reference evidence="5 6" key="1">
    <citation type="submission" date="2020-11" db="EMBL/GenBank/DDBJ databases">
        <title>Kefir isolates.</title>
        <authorList>
            <person name="Marcisauskas S."/>
            <person name="Kim Y."/>
            <person name="Blasche S."/>
        </authorList>
    </citation>
    <scope>NUCLEOTIDE SEQUENCE [LARGE SCALE GENOMIC DNA]</scope>
    <source>
        <strain evidence="5 6">KR</strain>
    </source>
</reference>
<gene>
    <name evidence="5" type="ORF">C6P46_003834</name>
</gene>
<dbReference type="InterPro" id="IPR015947">
    <property type="entry name" value="PUA-like_sf"/>
</dbReference>
<feature type="region of interest" description="Disordered" evidence="3">
    <location>
        <begin position="32"/>
        <end position="61"/>
    </location>
</feature>
<feature type="domain" description="YDG" evidence="4">
    <location>
        <begin position="139"/>
        <end position="287"/>
    </location>
</feature>
<dbReference type="GO" id="GO:0016567">
    <property type="term" value="P:protein ubiquitination"/>
    <property type="evidence" value="ECO:0007669"/>
    <property type="project" value="TreeGrafter"/>
</dbReference>
<dbReference type="GO" id="GO:0044027">
    <property type="term" value="P:negative regulation of gene expression via chromosomal CpG island methylation"/>
    <property type="evidence" value="ECO:0007669"/>
    <property type="project" value="TreeGrafter"/>
</dbReference>
<dbReference type="GO" id="GO:0005634">
    <property type="term" value="C:nucleus"/>
    <property type="evidence" value="ECO:0007669"/>
    <property type="project" value="UniProtKB-SubCell"/>
</dbReference>
<dbReference type="PROSITE" id="PS51015">
    <property type="entry name" value="YDG"/>
    <property type="match status" value="1"/>
</dbReference>
<keyword evidence="1 2" id="KW-0539">Nucleus</keyword>
<dbReference type="PANTHER" id="PTHR14140">
    <property type="entry name" value="E3 UBIQUITIN-PROTEIN LIGASE UHRF-RELATED"/>
    <property type="match status" value="1"/>
</dbReference>
<dbReference type="Gene3D" id="2.30.280.10">
    <property type="entry name" value="SRA-YDG"/>
    <property type="match status" value="1"/>
</dbReference>
<dbReference type="SMART" id="SM00466">
    <property type="entry name" value="SRA"/>
    <property type="match status" value="1"/>
</dbReference>
<evidence type="ECO:0000256" key="3">
    <source>
        <dbReference type="SAM" id="MobiDB-lite"/>
    </source>
</evidence>
<dbReference type="InterPro" id="IPR045134">
    <property type="entry name" value="UHRF1/2-like"/>
</dbReference>
<evidence type="ECO:0000256" key="2">
    <source>
        <dbReference type="PROSITE-ProRule" id="PRU00358"/>
    </source>
</evidence>
<comment type="subcellular location">
    <subcellularLocation>
        <location evidence="2">Nucleus</location>
    </subcellularLocation>
</comment>
<organism evidence="5 6">
    <name type="scientific">Rhodotorula mucilaginosa</name>
    <name type="common">Yeast</name>
    <name type="synonym">Rhodotorula rubra</name>
    <dbReference type="NCBI Taxonomy" id="5537"/>
    <lineage>
        <taxon>Eukaryota</taxon>
        <taxon>Fungi</taxon>
        <taxon>Dikarya</taxon>
        <taxon>Basidiomycota</taxon>
        <taxon>Pucciniomycotina</taxon>
        <taxon>Microbotryomycetes</taxon>
        <taxon>Sporidiobolales</taxon>
        <taxon>Sporidiobolaceae</taxon>
        <taxon>Rhodotorula</taxon>
    </lineage>
</organism>
<protein>
    <recommendedName>
        <fullName evidence="4">YDG domain-containing protein</fullName>
    </recommendedName>
</protein>
<evidence type="ECO:0000256" key="1">
    <source>
        <dbReference type="ARBA" id="ARBA00023242"/>
    </source>
</evidence>
<dbReference type="PANTHER" id="PTHR14140:SF27">
    <property type="entry name" value="OS04G0289800 PROTEIN"/>
    <property type="match status" value="1"/>
</dbReference>
<dbReference type="SUPFAM" id="SSF88697">
    <property type="entry name" value="PUA domain-like"/>
    <property type="match status" value="1"/>
</dbReference>
<dbReference type="InterPro" id="IPR003105">
    <property type="entry name" value="SRA_YDG"/>
</dbReference>
<dbReference type="OrthoDB" id="2270193at2759"/>
<evidence type="ECO:0000313" key="6">
    <source>
        <dbReference type="Proteomes" id="UP000777482"/>
    </source>
</evidence>
<name>A0A9P6W165_RHOMI</name>
<dbReference type="Proteomes" id="UP000777482">
    <property type="component" value="Unassembled WGS sequence"/>
</dbReference>
<evidence type="ECO:0000313" key="5">
    <source>
        <dbReference type="EMBL" id="KAG0661732.1"/>
    </source>
</evidence>
<proteinExistence type="predicted"/>
<dbReference type="Pfam" id="PF02182">
    <property type="entry name" value="SAD_SRA"/>
    <property type="match status" value="1"/>
</dbReference>
<dbReference type="InterPro" id="IPR036987">
    <property type="entry name" value="SRA-YDG_sf"/>
</dbReference>
<evidence type="ECO:0000259" key="4">
    <source>
        <dbReference type="PROSITE" id="PS51015"/>
    </source>
</evidence>
<keyword evidence="6" id="KW-1185">Reference proteome</keyword>
<sequence>MAFDFAAFRNAQSSKNAELLTGLDVRGLKAVAEEHAPSSPEKMKEPTKRAPKPKVEPLPRVSEDIEAAIKAREERGLRSSSRVKDKLLGVTPTPAPISVSFASDGEEETEYYEGGRKVKTEGGAPKRLGDRKWDPKRYGAVPGVVCGTVFGSRMEASTAAIHAPPVAGISTGKWATSAMSVGKTFNLGDRLTFSGAGGRELSGTKKNPKNLRTAPQSLDQSWDHALNAALKRSVDTGKPIRLMRGFMNQGAYAPVRGYRYDGLYQAIRAWEDRSEAGFLICRVALVRLPGQPPLIVHPERAHLLTDAGAPTSTALSEAASSALSRNSSSSGSAQTDSTKATTPDAESDASEKAPPSKRRRRA</sequence>
<dbReference type="AlphaFoldDB" id="A0A9P6W165"/>
<feature type="compositionally biased region" description="Low complexity" evidence="3">
    <location>
        <begin position="314"/>
        <end position="332"/>
    </location>
</feature>
<feature type="region of interest" description="Disordered" evidence="3">
    <location>
        <begin position="314"/>
        <end position="362"/>
    </location>
</feature>
<dbReference type="GO" id="GO:0061630">
    <property type="term" value="F:ubiquitin protein ligase activity"/>
    <property type="evidence" value="ECO:0007669"/>
    <property type="project" value="TreeGrafter"/>
</dbReference>
<comment type="caution">
    <text evidence="5">The sequence shown here is derived from an EMBL/GenBank/DDBJ whole genome shotgun (WGS) entry which is preliminary data.</text>
</comment>